<comment type="catalytic activity">
    <reaction evidence="7">
        <text>holo-[D-alanyl-carrier protein] + D-alanine + ATP = D-alanyl-[D-alanyl-carrier protein] + AMP + diphosphate</text>
        <dbReference type="Rhea" id="RHEA:55132"/>
        <dbReference type="Rhea" id="RHEA-COMP:14102"/>
        <dbReference type="Rhea" id="RHEA-COMP:14103"/>
        <dbReference type="ChEBI" id="CHEBI:30616"/>
        <dbReference type="ChEBI" id="CHEBI:33019"/>
        <dbReference type="ChEBI" id="CHEBI:57416"/>
        <dbReference type="ChEBI" id="CHEBI:64479"/>
        <dbReference type="ChEBI" id="CHEBI:138620"/>
        <dbReference type="ChEBI" id="CHEBI:456215"/>
        <dbReference type="EC" id="6.2.1.54"/>
    </reaction>
</comment>
<dbReference type="PROSITE" id="PS00455">
    <property type="entry name" value="AMP_BINDING"/>
    <property type="match status" value="1"/>
</dbReference>
<dbReference type="GO" id="GO:0005737">
    <property type="term" value="C:cytoplasm"/>
    <property type="evidence" value="ECO:0007669"/>
    <property type="project" value="UniProtKB-SubCell"/>
</dbReference>
<dbReference type="FunFam" id="3.30.300.30:FF:000012">
    <property type="entry name" value="D-alanine--D-alanyl carrier protein ligase"/>
    <property type="match status" value="1"/>
</dbReference>
<keyword evidence="2 7" id="KW-0436">Ligase</keyword>
<dbReference type="GO" id="GO:0005524">
    <property type="term" value="F:ATP binding"/>
    <property type="evidence" value="ECO:0007669"/>
    <property type="project" value="UniProtKB-KW"/>
</dbReference>
<evidence type="ECO:0000256" key="2">
    <source>
        <dbReference type="ARBA" id="ARBA00022598"/>
    </source>
</evidence>
<evidence type="ECO:0000256" key="4">
    <source>
        <dbReference type="ARBA" id="ARBA00022840"/>
    </source>
</evidence>
<comment type="subcellular location">
    <subcellularLocation>
        <location evidence="7">Cytoplasm</location>
    </subcellularLocation>
</comment>
<evidence type="ECO:0000256" key="5">
    <source>
        <dbReference type="ARBA" id="ARBA00054605"/>
    </source>
</evidence>
<dbReference type="GO" id="GO:0070395">
    <property type="term" value="P:lipoteichoic acid biosynthetic process"/>
    <property type="evidence" value="ECO:0007669"/>
    <property type="project" value="UniProtKB-UniRule"/>
</dbReference>
<dbReference type="EC" id="6.2.1.54" evidence="7"/>
<evidence type="ECO:0000313" key="10">
    <source>
        <dbReference type="EMBL" id="MBO8441475.1"/>
    </source>
</evidence>
<dbReference type="InterPro" id="IPR020845">
    <property type="entry name" value="AMP-binding_CS"/>
</dbReference>
<dbReference type="PANTHER" id="PTHR45398:SF1">
    <property type="entry name" value="ENZYME, PUTATIVE (JCVI)-RELATED"/>
    <property type="match status" value="1"/>
</dbReference>
<protein>
    <recommendedName>
        <fullName evidence="7">D-alanine--D-alanyl carrier protein ligase</fullName>
        <shortName evidence="7">DCL</shortName>
        <ecNumber evidence="7">6.2.1.54</ecNumber>
    </recommendedName>
    <alternativeName>
        <fullName evidence="7">D-alanine--poly(phosphoribitol) ligase subunit 1</fullName>
    </alternativeName>
    <alternativeName>
        <fullName evidence="7">D-alanine-activating enzyme</fullName>
        <shortName evidence="7">DAE</shortName>
    </alternativeName>
</protein>
<reference evidence="10" key="1">
    <citation type="submission" date="2020-10" db="EMBL/GenBank/DDBJ databases">
        <authorList>
            <person name="Gilroy R."/>
        </authorList>
    </citation>
    <scope>NUCLEOTIDE SEQUENCE</scope>
    <source>
        <strain evidence="10">C6-149</strain>
    </source>
</reference>
<evidence type="ECO:0000259" key="8">
    <source>
        <dbReference type="Pfam" id="PF00501"/>
    </source>
</evidence>
<dbReference type="InterPro" id="IPR045851">
    <property type="entry name" value="AMP-bd_C_sf"/>
</dbReference>
<evidence type="ECO:0000259" key="9">
    <source>
        <dbReference type="Pfam" id="PF13193"/>
    </source>
</evidence>
<dbReference type="InterPro" id="IPR042099">
    <property type="entry name" value="ANL_N_sf"/>
</dbReference>
<dbReference type="Proteomes" id="UP000823614">
    <property type="component" value="Unassembled WGS sequence"/>
</dbReference>
<dbReference type="InterPro" id="IPR000873">
    <property type="entry name" value="AMP-dep_synth/lig_dom"/>
</dbReference>
<keyword evidence="4 7" id="KW-0067">ATP-binding</keyword>
<organism evidence="10 11">
    <name type="scientific">Candidatus Gallilactobacillus intestinavium</name>
    <dbReference type="NCBI Taxonomy" id="2840838"/>
    <lineage>
        <taxon>Bacteria</taxon>
        <taxon>Bacillati</taxon>
        <taxon>Bacillota</taxon>
        <taxon>Bacilli</taxon>
        <taxon>Lactobacillales</taxon>
        <taxon>Lactobacillaceae</taxon>
        <taxon>Lactobacillaceae incertae sedis</taxon>
        <taxon>Candidatus Gallilactobacillus</taxon>
    </lineage>
</organism>
<proteinExistence type="inferred from homology"/>
<dbReference type="NCBIfam" id="TIGR01734">
    <property type="entry name" value="D-ala-DACP-lig"/>
    <property type="match status" value="1"/>
</dbReference>
<dbReference type="Pfam" id="PF00501">
    <property type="entry name" value="AMP-binding"/>
    <property type="match status" value="1"/>
</dbReference>
<feature type="binding site" evidence="7">
    <location>
        <begin position="152"/>
        <end position="153"/>
    </location>
    <ligand>
        <name>ATP</name>
        <dbReference type="ChEBI" id="CHEBI:30616"/>
    </ligand>
</feature>
<dbReference type="Gene3D" id="3.30.300.30">
    <property type="match status" value="1"/>
</dbReference>
<keyword evidence="3 7" id="KW-0547">Nucleotide-binding</keyword>
<name>A0A9D9E6X6_9LACO</name>
<comment type="caution">
    <text evidence="10">The sequence shown here is derived from an EMBL/GenBank/DDBJ whole genome shotgun (WGS) entry which is preliminary data.</text>
</comment>
<feature type="binding site" evidence="7">
    <location>
        <begin position="293"/>
        <end position="298"/>
    </location>
    <ligand>
        <name>ATP</name>
        <dbReference type="ChEBI" id="CHEBI:30616"/>
    </ligand>
</feature>
<dbReference type="GO" id="GO:0047473">
    <property type="term" value="F:D-alanine [D-alanyl carrier protein] ligase activity"/>
    <property type="evidence" value="ECO:0007669"/>
    <property type="project" value="UniProtKB-UniRule"/>
</dbReference>
<accession>A0A9D9E6X6</accession>
<dbReference type="EMBL" id="JADIMP010000053">
    <property type="protein sequence ID" value="MBO8441475.1"/>
    <property type="molecule type" value="Genomic_DNA"/>
</dbReference>
<feature type="domain" description="AMP-dependent synthetase/ligase" evidence="8">
    <location>
        <begin position="11"/>
        <end position="359"/>
    </location>
</feature>
<dbReference type="InterPro" id="IPR010072">
    <property type="entry name" value="DltA"/>
</dbReference>
<dbReference type="NCBIfam" id="NF003417">
    <property type="entry name" value="PRK04813.1"/>
    <property type="match status" value="1"/>
</dbReference>
<sequence length="507" mass="56933">MLDNIITTIDNWASINSDKLVYKYLEEKFTYGKLKYFSDSIADYLDFLNIRDKAPVIVYGGHKFEMLASFLGAVKSGHAYIPIDTHSPNSRISMIKEIANPGAIIATEQLPVEVNDIPVINPEKLSELSNKIVDYSLSHPVDGDDNFYIIFTSGTTGKPKGVQISHDNVVNYINWMISDAFKLPLNISATAQASFSFDVSGMGWITTLVKGGHLTALPREITNDFKKLFTMLPQLDVNTFISTPSFAEICLLEPSFNEKNMPNLNIFLFCGEELTISTTKKLFDRFPNAHIYNTYGPTEATVAVTAVEITKDLLKKGRLPIGYANPAVNIKIFDEKGNELGTGESGEIIITGKTVSKGYMNNPKKTKKAFFMIDGIPAYHTGDLGFIDSDGLVHYLGRMDFQIKLHGYRIELEEINHYLNNNKHIKQGVAVPKYDKDHKVAKLYAYVVPENNDFENELQLTTTIKKELKDSMMEYMIPNKFIYKDKLPLTTNGKVNIKSLIAEVNPE</sequence>
<feature type="binding site" evidence="7">
    <location>
        <position position="302"/>
    </location>
    <ligand>
        <name>D-alanine</name>
        <dbReference type="ChEBI" id="CHEBI:57416"/>
    </ligand>
</feature>
<dbReference type="HAMAP" id="MF_00593">
    <property type="entry name" value="DltA"/>
    <property type="match status" value="1"/>
</dbReference>
<dbReference type="SUPFAM" id="SSF56801">
    <property type="entry name" value="Acetyl-CoA synthetase-like"/>
    <property type="match status" value="1"/>
</dbReference>
<dbReference type="InterPro" id="IPR044507">
    <property type="entry name" value="DltA-like"/>
</dbReference>
<feature type="binding site" evidence="7">
    <location>
        <position position="383"/>
    </location>
    <ligand>
        <name>ATP</name>
        <dbReference type="ChEBI" id="CHEBI:30616"/>
    </ligand>
</feature>
<feature type="binding site" evidence="7">
    <location>
        <position position="494"/>
    </location>
    <ligand>
        <name>D-alanine</name>
        <dbReference type="ChEBI" id="CHEBI:57416"/>
    </ligand>
</feature>
<dbReference type="Gene3D" id="3.40.50.12780">
    <property type="entry name" value="N-terminal domain of ligase-like"/>
    <property type="match status" value="1"/>
</dbReference>
<feature type="binding site" evidence="7">
    <location>
        <begin position="395"/>
        <end position="398"/>
    </location>
    <ligand>
        <name>ATP</name>
        <dbReference type="ChEBI" id="CHEBI:30616"/>
    </ligand>
</feature>
<evidence type="ECO:0000313" key="11">
    <source>
        <dbReference type="Proteomes" id="UP000823614"/>
    </source>
</evidence>
<gene>
    <name evidence="7 10" type="primary">dltA</name>
    <name evidence="10" type="ORF">IAA89_03395</name>
</gene>
<evidence type="ECO:0000256" key="7">
    <source>
        <dbReference type="HAMAP-Rule" id="MF_00593"/>
    </source>
</evidence>
<dbReference type="CDD" id="cd05945">
    <property type="entry name" value="DltA"/>
    <property type="match status" value="1"/>
</dbReference>
<reference evidence="10" key="2">
    <citation type="journal article" date="2021" name="PeerJ">
        <title>Extensive microbial diversity within the chicken gut microbiome revealed by metagenomics and culture.</title>
        <authorList>
            <person name="Gilroy R."/>
            <person name="Ravi A."/>
            <person name="Getino M."/>
            <person name="Pursley I."/>
            <person name="Horton D.L."/>
            <person name="Alikhan N.F."/>
            <person name="Baker D."/>
            <person name="Gharbi K."/>
            <person name="Hall N."/>
            <person name="Watson M."/>
            <person name="Adriaenssens E.M."/>
            <person name="Foster-Nyarko E."/>
            <person name="Jarju S."/>
            <person name="Secka A."/>
            <person name="Antonio M."/>
            <person name="Oren A."/>
            <person name="Chaudhuri R.R."/>
            <person name="La Ragione R."/>
            <person name="Hildebrand F."/>
            <person name="Pallen M.J."/>
        </authorList>
    </citation>
    <scope>NUCLEOTIDE SEQUENCE</scope>
    <source>
        <strain evidence="10">C6-149</strain>
    </source>
</reference>
<evidence type="ECO:0000256" key="3">
    <source>
        <dbReference type="ARBA" id="ARBA00022741"/>
    </source>
</evidence>
<comment type="function">
    <text evidence="5 7">Catalyzes the first step in the D-alanylation of lipoteichoic acid (LTA), the activation of D-alanine and its transfer onto the D-alanyl carrier protein (Dcp) DltC. In an ATP-dependent two-step reaction, forms a high energy D-alanyl-AMP intermediate, followed by transfer of the D-alanyl residue as a thiol ester to the phosphopantheinyl prosthetic group of the Dcp. D-alanylation of LTA plays an important role in modulating the properties of the cell wall in Gram-positive bacteria, influencing the net charge of the cell wall.</text>
</comment>
<dbReference type="NCBIfam" id="TIGR01733">
    <property type="entry name" value="AA-adenyl-dom"/>
    <property type="match status" value="1"/>
</dbReference>
<dbReference type="InterPro" id="IPR025110">
    <property type="entry name" value="AMP-bd_C"/>
</dbReference>
<feature type="binding site" evidence="7">
    <location>
        <position position="494"/>
    </location>
    <ligand>
        <name>ATP</name>
        <dbReference type="ChEBI" id="CHEBI:30616"/>
    </ligand>
</feature>
<comment type="similarity">
    <text evidence="6 7">Belongs to the ATP-dependent AMP-binding enzyme family. DltA subfamily.</text>
</comment>
<dbReference type="InterPro" id="IPR010071">
    <property type="entry name" value="AA_adenyl_dom"/>
</dbReference>
<keyword evidence="1 7" id="KW-0963">Cytoplasm</keyword>
<dbReference type="AlphaFoldDB" id="A0A9D9E6X6"/>
<feature type="binding site" evidence="7">
    <location>
        <position position="198"/>
    </location>
    <ligand>
        <name>D-alanine</name>
        <dbReference type="ChEBI" id="CHEBI:57416"/>
    </ligand>
</feature>
<evidence type="ECO:0000256" key="1">
    <source>
        <dbReference type="ARBA" id="ARBA00022490"/>
    </source>
</evidence>
<feature type="domain" description="AMP-binding enzyme C-terminal" evidence="9">
    <location>
        <begin position="417"/>
        <end position="494"/>
    </location>
</feature>
<evidence type="ECO:0000256" key="6">
    <source>
        <dbReference type="ARBA" id="ARBA00061336"/>
    </source>
</evidence>
<dbReference type="PANTHER" id="PTHR45398">
    <property type="match status" value="1"/>
</dbReference>
<comment type="pathway">
    <text evidence="7">Cell wall biogenesis; lipoteichoic acid biosynthesis.</text>
</comment>
<dbReference type="Pfam" id="PF13193">
    <property type="entry name" value="AMP-binding_C"/>
    <property type="match status" value="1"/>
</dbReference>